<dbReference type="Proteomes" id="UP000322667">
    <property type="component" value="Chromosome A11"/>
</dbReference>
<keyword evidence="2" id="KW-1185">Reference proteome</keyword>
<name>A0A5D2N4J5_GOSTO</name>
<reference evidence="1 2" key="1">
    <citation type="submission" date="2019-07" db="EMBL/GenBank/DDBJ databases">
        <title>WGS assembly of Gossypium tomentosum.</title>
        <authorList>
            <person name="Chen Z.J."/>
            <person name="Sreedasyam A."/>
            <person name="Ando A."/>
            <person name="Song Q."/>
            <person name="De L."/>
            <person name="Hulse-Kemp A."/>
            <person name="Ding M."/>
            <person name="Ye W."/>
            <person name="Kirkbride R."/>
            <person name="Jenkins J."/>
            <person name="Plott C."/>
            <person name="Lovell J."/>
            <person name="Lin Y.-M."/>
            <person name="Vaughn R."/>
            <person name="Liu B."/>
            <person name="Li W."/>
            <person name="Simpson S."/>
            <person name="Scheffler B."/>
            <person name="Saski C."/>
            <person name="Grover C."/>
            <person name="Hu G."/>
            <person name="Conover J."/>
            <person name="Carlson J."/>
            <person name="Shu S."/>
            <person name="Boston L."/>
            <person name="Williams M."/>
            <person name="Peterson D."/>
            <person name="Mcgee K."/>
            <person name="Jones D."/>
            <person name="Wendel J."/>
            <person name="Stelly D."/>
            <person name="Grimwood J."/>
            <person name="Schmutz J."/>
        </authorList>
    </citation>
    <scope>NUCLEOTIDE SEQUENCE [LARGE SCALE GENOMIC DNA]</scope>
    <source>
        <strain evidence="1">7179.01</strain>
    </source>
</reference>
<dbReference type="EMBL" id="CM017620">
    <property type="protein sequence ID" value="TYH98575.1"/>
    <property type="molecule type" value="Genomic_DNA"/>
</dbReference>
<dbReference type="AlphaFoldDB" id="A0A5D2N4J5"/>
<evidence type="ECO:0000313" key="1">
    <source>
        <dbReference type="EMBL" id="TYH98575.1"/>
    </source>
</evidence>
<sequence>MTIDLTDSLHVKLKTEPRRKIKGIFTHQFLDTIFFKLIHLSFYLYSSNCNYCLWCFVFKFDYQIKLLKKLYFKIRS</sequence>
<accession>A0A5D2N4J5</accession>
<organism evidence="1 2">
    <name type="scientific">Gossypium tomentosum</name>
    <name type="common">Hawaiian cotton</name>
    <name type="synonym">Gossypium sandvicense</name>
    <dbReference type="NCBI Taxonomy" id="34277"/>
    <lineage>
        <taxon>Eukaryota</taxon>
        <taxon>Viridiplantae</taxon>
        <taxon>Streptophyta</taxon>
        <taxon>Embryophyta</taxon>
        <taxon>Tracheophyta</taxon>
        <taxon>Spermatophyta</taxon>
        <taxon>Magnoliopsida</taxon>
        <taxon>eudicotyledons</taxon>
        <taxon>Gunneridae</taxon>
        <taxon>Pentapetalae</taxon>
        <taxon>rosids</taxon>
        <taxon>malvids</taxon>
        <taxon>Malvales</taxon>
        <taxon>Malvaceae</taxon>
        <taxon>Malvoideae</taxon>
        <taxon>Gossypium</taxon>
    </lineage>
</organism>
<proteinExistence type="predicted"/>
<gene>
    <name evidence="1" type="ORF">ES332_A11G006500v1</name>
</gene>
<evidence type="ECO:0000313" key="2">
    <source>
        <dbReference type="Proteomes" id="UP000322667"/>
    </source>
</evidence>
<protein>
    <submittedName>
        <fullName evidence="1">Uncharacterized protein</fullName>
    </submittedName>
</protein>